<protein>
    <submittedName>
        <fullName evidence="9">Nitrate reductase gamma subunit</fullName>
    </submittedName>
</protein>
<dbReference type="RefSeq" id="WP_085051973.1">
    <property type="nucleotide sequence ID" value="NZ_LNQR01000052.1"/>
</dbReference>
<feature type="transmembrane region" description="Helical" evidence="7">
    <location>
        <begin position="79"/>
        <end position="97"/>
    </location>
</feature>
<evidence type="ECO:0000256" key="7">
    <source>
        <dbReference type="SAM" id="Phobius"/>
    </source>
</evidence>
<comment type="subcellular location">
    <subcellularLocation>
        <location evidence="1">Cell membrane</location>
        <topology evidence="1">Multi-pass membrane protein</topology>
    </subcellularLocation>
</comment>
<dbReference type="Pfam" id="PF02665">
    <property type="entry name" value="Nitrate_red_gam"/>
    <property type="match status" value="1"/>
</dbReference>
<name>A0ABR5SG20_9BACT</name>
<feature type="transmembrane region" description="Helical" evidence="7">
    <location>
        <begin position="150"/>
        <end position="169"/>
    </location>
</feature>
<feature type="transmembrane region" description="Helical" evidence="7">
    <location>
        <begin position="208"/>
        <end position="225"/>
    </location>
</feature>
<evidence type="ECO:0000256" key="1">
    <source>
        <dbReference type="ARBA" id="ARBA00004651"/>
    </source>
</evidence>
<dbReference type="EMBL" id="LNQR01000052">
    <property type="protein sequence ID" value="KWT87228.1"/>
    <property type="molecule type" value="Genomic_DNA"/>
</dbReference>
<keyword evidence="2" id="KW-1003">Cell membrane</keyword>
<feature type="domain" description="NarG-like" evidence="8">
    <location>
        <begin position="78"/>
        <end position="231"/>
    </location>
</feature>
<keyword evidence="5" id="KW-0560">Oxidoreductase</keyword>
<keyword evidence="3 7" id="KW-0812">Transmembrane</keyword>
<feature type="transmembrane region" description="Helical" evidence="7">
    <location>
        <begin position="15"/>
        <end position="37"/>
    </location>
</feature>
<gene>
    <name evidence="9" type="ORF">ASN18_1344</name>
</gene>
<dbReference type="SUPFAM" id="SSF103501">
    <property type="entry name" value="Respiratory nitrate reductase 1 gamma chain"/>
    <property type="match status" value="1"/>
</dbReference>
<keyword evidence="4 7" id="KW-1133">Transmembrane helix</keyword>
<evidence type="ECO:0000256" key="2">
    <source>
        <dbReference type="ARBA" id="ARBA00022475"/>
    </source>
</evidence>
<evidence type="ECO:0000256" key="6">
    <source>
        <dbReference type="ARBA" id="ARBA00023136"/>
    </source>
</evidence>
<organism evidence="9 10">
    <name type="scientific">Candidatus Magnetominusculus xianensis</name>
    <dbReference type="NCBI Taxonomy" id="1748249"/>
    <lineage>
        <taxon>Bacteria</taxon>
        <taxon>Pseudomonadati</taxon>
        <taxon>Nitrospirota</taxon>
        <taxon>Nitrospiria</taxon>
        <taxon>Nitrospirales</taxon>
        <taxon>Nitrospiraceae</taxon>
        <taxon>Candidatus Magnetominusculus</taxon>
    </lineage>
</organism>
<proteinExistence type="predicted"/>
<comment type="caution">
    <text evidence="9">The sequence shown here is derived from an EMBL/GenBank/DDBJ whole genome shotgun (WGS) entry which is preliminary data.</text>
</comment>
<feature type="transmembrane region" description="Helical" evidence="7">
    <location>
        <begin position="117"/>
        <end position="138"/>
    </location>
</feature>
<evidence type="ECO:0000256" key="5">
    <source>
        <dbReference type="ARBA" id="ARBA00023002"/>
    </source>
</evidence>
<evidence type="ECO:0000313" key="9">
    <source>
        <dbReference type="EMBL" id="KWT87228.1"/>
    </source>
</evidence>
<reference evidence="9 10" key="1">
    <citation type="submission" date="2015-11" db="EMBL/GenBank/DDBJ databases">
        <authorList>
            <person name="Lin W."/>
        </authorList>
    </citation>
    <scope>NUCLEOTIDE SEQUENCE [LARGE SCALE GENOMIC DNA]</scope>
    <source>
        <strain evidence="9 10">HCH-1</strain>
    </source>
</reference>
<dbReference type="InterPro" id="IPR036197">
    <property type="entry name" value="NarG-like_sf"/>
</dbReference>
<keyword evidence="6 7" id="KW-0472">Membrane</keyword>
<evidence type="ECO:0000313" key="10">
    <source>
        <dbReference type="Proteomes" id="UP000060487"/>
    </source>
</evidence>
<evidence type="ECO:0000256" key="3">
    <source>
        <dbReference type="ARBA" id="ARBA00022692"/>
    </source>
</evidence>
<dbReference type="InterPro" id="IPR023234">
    <property type="entry name" value="NarG-like_domain"/>
</dbReference>
<dbReference type="Gene3D" id="1.20.950.20">
    <property type="entry name" value="Transmembrane di-heme cytochromes, Chain C"/>
    <property type="match status" value="1"/>
</dbReference>
<dbReference type="Proteomes" id="UP000060487">
    <property type="component" value="Unassembled WGS sequence"/>
</dbReference>
<evidence type="ECO:0000256" key="4">
    <source>
        <dbReference type="ARBA" id="ARBA00022989"/>
    </source>
</evidence>
<evidence type="ECO:0000259" key="8">
    <source>
        <dbReference type="Pfam" id="PF02665"/>
    </source>
</evidence>
<accession>A0ABR5SG20</accession>
<sequence length="258" mass="29550">MNGIMNGVKFMIDMYVSGIVYTAVLVFVAGFLCKMYFGYYKTPQPLKIPQTPQPTTLSGVMMRMAGDIFFFRSLAKGTTLLFIASWVFHFTFLLMLIRHLRYFVNPVPECLTVIGNGALGISSLLMMALIVLLIRRILDRKVSYVTSFADYFVLLLIMGIVQTGIMMHYEQFRPNIVEVKAFMLSLMEFKTPFLTMIMHPHHAPGNSLFITHISLVAMLLIYFPFSKLMHAGGYFFSPTRNMVNNAREVRYINPWDKG</sequence>
<keyword evidence="10" id="KW-1185">Reference proteome</keyword>